<keyword evidence="3" id="KW-1185">Reference proteome</keyword>
<evidence type="ECO:0000313" key="2">
    <source>
        <dbReference type="EMBL" id="GFS22145.1"/>
    </source>
</evidence>
<proteinExistence type="predicted"/>
<feature type="compositionally biased region" description="Polar residues" evidence="1">
    <location>
        <begin position="1"/>
        <end position="22"/>
    </location>
</feature>
<evidence type="ECO:0000313" key="3">
    <source>
        <dbReference type="Proteomes" id="UP000762676"/>
    </source>
</evidence>
<organism evidence="2 3">
    <name type="scientific">Elysia marginata</name>
    <dbReference type="NCBI Taxonomy" id="1093978"/>
    <lineage>
        <taxon>Eukaryota</taxon>
        <taxon>Metazoa</taxon>
        <taxon>Spiralia</taxon>
        <taxon>Lophotrochozoa</taxon>
        <taxon>Mollusca</taxon>
        <taxon>Gastropoda</taxon>
        <taxon>Heterobranchia</taxon>
        <taxon>Euthyneura</taxon>
        <taxon>Panpulmonata</taxon>
        <taxon>Sacoglossa</taxon>
        <taxon>Placobranchoidea</taxon>
        <taxon>Plakobranchidae</taxon>
        <taxon>Elysia</taxon>
    </lineage>
</organism>
<dbReference type="EMBL" id="BMAT01010193">
    <property type="protein sequence ID" value="GFS22145.1"/>
    <property type="molecule type" value="Genomic_DNA"/>
</dbReference>
<feature type="region of interest" description="Disordered" evidence="1">
    <location>
        <begin position="1"/>
        <end position="28"/>
    </location>
</feature>
<dbReference type="Proteomes" id="UP000762676">
    <property type="component" value="Unassembled WGS sequence"/>
</dbReference>
<name>A0AAV4JK78_9GAST</name>
<accession>A0AAV4JK78</accession>
<sequence>MCMNSFSQRPNVDLPTLSSNSGPLDIKDERPILDRDATICQIIQMSTSPGCKGETSHVKSFRGNQNLALTPDLPGARREM</sequence>
<protein>
    <submittedName>
        <fullName evidence="2">Uncharacterized protein</fullName>
    </submittedName>
</protein>
<comment type="caution">
    <text evidence="2">The sequence shown here is derived from an EMBL/GenBank/DDBJ whole genome shotgun (WGS) entry which is preliminary data.</text>
</comment>
<evidence type="ECO:0000256" key="1">
    <source>
        <dbReference type="SAM" id="MobiDB-lite"/>
    </source>
</evidence>
<reference evidence="2 3" key="1">
    <citation type="journal article" date="2021" name="Elife">
        <title>Chloroplast acquisition without the gene transfer in kleptoplastic sea slugs, Plakobranchus ocellatus.</title>
        <authorList>
            <person name="Maeda T."/>
            <person name="Takahashi S."/>
            <person name="Yoshida T."/>
            <person name="Shimamura S."/>
            <person name="Takaki Y."/>
            <person name="Nagai Y."/>
            <person name="Toyoda A."/>
            <person name="Suzuki Y."/>
            <person name="Arimoto A."/>
            <person name="Ishii H."/>
            <person name="Satoh N."/>
            <person name="Nishiyama T."/>
            <person name="Hasebe M."/>
            <person name="Maruyama T."/>
            <person name="Minagawa J."/>
            <person name="Obokata J."/>
            <person name="Shigenobu S."/>
        </authorList>
    </citation>
    <scope>NUCLEOTIDE SEQUENCE [LARGE SCALE GENOMIC DNA]</scope>
</reference>
<gene>
    <name evidence="2" type="ORF">ElyMa_005101500</name>
</gene>
<dbReference type="AlphaFoldDB" id="A0AAV4JK78"/>